<reference evidence="3" key="1">
    <citation type="journal article" date="2019" name="Int. J. Syst. Evol. Microbiol.">
        <title>The Global Catalogue of Microorganisms (GCM) 10K type strain sequencing project: providing services to taxonomists for standard genome sequencing and annotation.</title>
        <authorList>
            <consortium name="The Broad Institute Genomics Platform"/>
            <consortium name="The Broad Institute Genome Sequencing Center for Infectious Disease"/>
            <person name="Wu L."/>
            <person name="Ma J."/>
        </authorList>
    </citation>
    <scope>NUCLEOTIDE SEQUENCE [LARGE SCALE GENOMIC DNA]</scope>
    <source>
        <strain evidence="3">JCM 30346</strain>
    </source>
</reference>
<dbReference type="EMBL" id="JBHSRF010000002">
    <property type="protein sequence ID" value="MFC6079834.1"/>
    <property type="molecule type" value="Genomic_DNA"/>
</dbReference>
<protein>
    <submittedName>
        <fullName evidence="2">TolB family protein</fullName>
    </submittedName>
</protein>
<name>A0ABW1N8M3_9ACTN</name>
<evidence type="ECO:0000256" key="1">
    <source>
        <dbReference type="SAM" id="MobiDB-lite"/>
    </source>
</evidence>
<organism evidence="2 3">
    <name type="scientific">Sphaerisporangium aureirubrum</name>
    <dbReference type="NCBI Taxonomy" id="1544736"/>
    <lineage>
        <taxon>Bacteria</taxon>
        <taxon>Bacillati</taxon>
        <taxon>Actinomycetota</taxon>
        <taxon>Actinomycetes</taxon>
        <taxon>Streptosporangiales</taxon>
        <taxon>Streptosporangiaceae</taxon>
        <taxon>Sphaerisporangium</taxon>
    </lineage>
</organism>
<gene>
    <name evidence="2" type="ORF">ACFP1K_01590</name>
</gene>
<dbReference type="InterPro" id="IPR011042">
    <property type="entry name" value="6-blade_b-propeller_TolB-like"/>
</dbReference>
<dbReference type="Proteomes" id="UP001596137">
    <property type="component" value="Unassembled WGS sequence"/>
</dbReference>
<proteinExistence type="predicted"/>
<evidence type="ECO:0000313" key="2">
    <source>
        <dbReference type="EMBL" id="MFC6079834.1"/>
    </source>
</evidence>
<dbReference type="Gene3D" id="2.120.10.30">
    <property type="entry name" value="TolB, C-terminal domain"/>
    <property type="match status" value="1"/>
</dbReference>
<keyword evidence="3" id="KW-1185">Reference proteome</keyword>
<evidence type="ECO:0000313" key="3">
    <source>
        <dbReference type="Proteomes" id="UP001596137"/>
    </source>
</evidence>
<accession>A0ABW1N8M3</accession>
<dbReference type="SUPFAM" id="SSF82171">
    <property type="entry name" value="DPP6 N-terminal domain-like"/>
    <property type="match status" value="1"/>
</dbReference>
<sequence>MTNGPSLRARVAIVVCAAVLLAAAATGYVLRAGSRGPGPVAAAGDAGAGPSWTGDGRVWVLSNGVLSSVAARDPAGPRVISGRRCDRAHAAHGTVACLLPVDALRRTRLDVLSRGPRGRRSVPLTGFPNRLRVSDSGRMVAWTLFVGGHSYAAGGFSTSAGILDTRTGETVRSLEEFAVTLGGRPYRSADVNVWGVTFTRDDNRFYATLSTGGRRYLVEGDFSARTLRTVADGVECPSLSPDGTRVAFKAAAGGDPARGWRLSVLDLATREVVASAEARSVDDQAIWLDDRTLAYGLQRSDGVNDVWTVPADGTGRPRVLVPQANSPALDAEAGPPG</sequence>
<comment type="caution">
    <text evidence="2">The sequence shown here is derived from an EMBL/GenBank/DDBJ whole genome shotgun (WGS) entry which is preliminary data.</text>
</comment>
<feature type="region of interest" description="Disordered" evidence="1">
    <location>
        <begin position="313"/>
        <end position="337"/>
    </location>
</feature>
<dbReference type="RefSeq" id="WP_380746287.1">
    <property type="nucleotide sequence ID" value="NZ_JBHSRF010000002.1"/>
</dbReference>